<proteinExistence type="predicted"/>
<reference evidence="1 2" key="1">
    <citation type="submission" date="2020-01" db="EMBL/GenBank/DDBJ databases">
        <authorList>
            <person name="Lee S.D."/>
        </authorList>
    </citation>
    <scope>NUCLEOTIDE SEQUENCE [LARGE SCALE GENOMIC DNA]</scope>
    <source>
        <strain evidence="1 2">SAP-1</strain>
    </source>
</reference>
<protein>
    <submittedName>
        <fullName evidence="1">HycH family protein</fullName>
    </submittedName>
</protein>
<name>A0A848MMF2_9GAMM</name>
<organism evidence="1 2">
    <name type="scientific">Rouxiella aceris</name>
    <dbReference type="NCBI Taxonomy" id="2703884"/>
    <lineage>
        <taxon>Bacteria</taxon>
        <taxon>Pseudomonadati</taxon>
        <taxon>Pseudomonadota</taxon>
        <taxon>Gammaproteobacteria</taxon>
        <taxon>Enterobacterales</taxon>
        <taxon>Yersiniaceae</taxon>
        <taxon>Rouxiella</taxon>
    </lineage>
</organism>
<dbReference type="EMBL" id="JAADJU010000011">
    <property type="protein sequence ID" value="NMP28905.1"/>
    <property type="molecule type" value="Genomic_DNA"/>
</dbReference>
<dbReference type="InterPro" id="IPR010005">
    <property type="entry name" value="Formate_DH_maturation_HycH"/>
</dbReference>
<dbReference type="Proteomes" id="UP000585363">
    <property type="component" value="Unassembled WGS sequence"/>
</dbReference>
<dbReference type="Pfam" id="PF07450">
    <property type="entry name" value="HycH"/>
    <property type="match status" value="1"/>
</dbReference>
<evidence type="ECO:0000313" key="1">
    <source>
        <dbReference type="EMBL" id="NMP28905.1"/>
    </source>
</evidence>
<comment type="caution">
    <text evidence="1">The sequence shown here is derived from an EMBL/GenBank/DDBJ whole genome shotgun (WGS) entry which is preliminary data.</text>
</comment>
<reference evidence="1 2" key="2">
    <citation type="submission" date="2020-06" db="EMBL/GenBank/DDBJ databases">
        <title>Polyphasic characterization of a Rahnella strain isolated from tree sap.</title>
        <authorList>
            <person name="Kim I.S."/>
        </authorList>
    </citation>
    <scope>NUCLEOTIDE SEQUENCE [LARGE SCALE GENOMIC DNA]</scope>
    <source>
        <strain evidence="1 2">SAP-1</strain>
    </source>
</reference>
<gene>
    <name evidence="1" type="ORF">GW590_18765</name>
</gene>
<keyword evidence="2" id="KW-1185">Reference proteome</keyword>
<dbReference type="AlphaFoldDB" id="A0A848MMF2"/>
<sequence length="136" mass="15772">MVFYALGSKFIQEKKDRENTPPKAQEVIYYSLAIGHHLGVIDCLKPQITCKVAEYDAWIAQLPIDGEARRKLEGVKRFGEINIDGTHTHLLAVALHHSLPQMTEQQQQWSRELIALLQRMENEPAIYLLVRRHDDW</sequence>
<evidence type="ECO:0000313" key="2">
    <source>
        <dbReference type="Proteomes" id="UP000585363"/>
    </source>
</evidence>
<dbReference type="RefSeq" id="WP_169404783.1">
    <property type="nucleotide sequence ID" value="NZ_JAADJU010000011.1"/>
</dbReference>
<dbReference type="NCBIfam" id="NF011664">
    <property type="entry name" value="PRK15084.1"/>
    <property type="match status" value="1"/>
</dbReference>
<accession>A0A848MMF2</accession>